<organism evidence="1 2">
    <name type="scientific">Bhargavaea ginsengi</name>
    <dbReference type="NCBI Taxonomy" id="426757"/>
    <lineage>
        <taxon>Bacteria</taxon>
        <taxon>Bacillati</taxon>
        <taxon>Bacillota</taxon>
        <taxon>Bacilli</taxon>
        <taxon>Bacillales</taxon>
        <taxon>Caryophanaceae</taxon>
        <taxon>Bhargavaea</taxon>
    </lineage>
</organism>
<dbReference type="Proteomes" id="UP000199200">
    <property type="component" value="Unassembled WGS sequence"/>
</dbReference>
<name>A0A1H6ZEL0_9BACL</name>
<evidence type="ECO:0000313" key="2">
    <source>
        <dbReference type="Proteomes" id="UP000199200"/>
    </source>
</evidence>
<dbReference type="RefSeq" id="WP_177168346.1">
    <property type="nucleotide sequence ID" value="NZ_FNZF01000003.1"/>
</dbReference>
<protein>
    <submittedName>
        <fullName evidence="1">Uncharacterized protein</fullName>
    </submittedName>
</protein>
<proteinExistence type="predicted"/>
<accession>A0A1H6ZEL0</accession>
<evidence type="ECO:0000313" key="1">
    <source>
        <dbReference type="EMBL" id="SEJ51146.1"/>
    </source>
</evidence>
<keyword evidence="2" id="KW-1185">Reference proteome</keyword>
<reference evidence="2" key="1">
    <citation type="submission" date="2016-10" db="EMBL/GenBank/DDBJ databases">
        <authorList>
            <person name="Varghese N."/>
            <person name="Submissions S."/>
        </authorList>
    </citation>
    <scope>NUCLEOTIDE SEQUENCE [LARGE SCALE GENOMIC DNA]</scope>
    <source>
        <strain evidence="2">CGMCC 1.6763</strain>
    </source>
</reference>
<sequence>MRELVGTCESCGKDVFCLDGFLNGVSEAGRLECFQCADVEEGSVHPQDQGNSE</sequence>
<dbReference type="EMBL" id="FNZF01000003">
    <property type="protein sequence ID" value="SEJ51146.1"/>
    <property type="molecule type" value="Genomic_DNA"/>
</dbReference>
<dbReference type="AlphaFoldDB" id="A0A1H6ZEL0"/>
<gene>
    <name evidence="1" type="ORF">SAMN04488127_2045</name>
</gene>